<feature type="region of interest" description="Disordered" evidence="2">
    <location>
        <begin position="159"/>
        <end position="187"/>
    </location>
</feature>
<dbReference type="Gene3D" id="1.10.287.1490">
    <property type="match status" value="1"/>
</dbReference>
<feature type="coiled-coil region" evidence="1">
    <location>
        <begin position="798"/>
        <end position="839"/>
    </location>
</feature>
<dbReference type="InParanoid" id="Q752G9"/>
<dbReference type="AlphaFoldDB" id="Q752G9"/>
<feature type="region of interest" description="Disordered" evidence="2">
    <location>
        <begin position="109"/>
        <end position="140"/>
    </location>
</feature>
<dbReference type="EMBL" id="AE016819">
    <property type="protein sequence ID" value="AAS53975.2"/>
    <property type="molecule type" value="Genomic_DNA"/>
</dbReference>
<feature type="compositionally biased region" description="Acidic residues" evidence="2">
    <location>
        <begin position="167"/>
        <end position="180"/>
    </location>
</feature>
<dbReference type="GO" id="GO:0008017">
    <property type="term" value="F:microtubule binding"/>
    <property type="evidence" value="ECO:0000318"/>
    <property type="project" value="GO_Central"/>
</dbReference>
<proteinExistence type="predicted"/>
<organism evidence="3 4">
    <name type="scientific">Eremothecium gossypii (strain ATCC 10895 / CBS 109.51 / FGSC 9923 / NRRL Y-1056)</name>
    <name type="common">Yeast</name>
    <name type="synonym">Ashbya gossypii</name>
    <dbReference type="NCBI Taxonomy" id="284811"/>
    <lineage>
        <taxon>Eukaryota</taxon>
        <taxon>Fungi</taxon>
        <taxon>Dikarya</taxon>
        <taxon>Ascomycota</taxon>
        <taxon>Saccharomycotina</taxon>
        <taxon>Saccharomycetes</taxon>
        <taxon>Saccharomycetales</taxon>
        <taxon>Saccharomycetaceae</taxon>
        <taxon>Eremothecium</taxon>
    </lineage>
</organism>
<name>Q752G9_EREGS</name>
<gene>
    <name evidence="3" type="ORF">AGOS_AFR604C</name>
</gene>
<accession>Q752G9</accession>
<dbReference type="GO" id="GO:0031122">
    <property type="term" value="P:cytoplasmic microtubule organization"/>
    <property type="evidence" value="ECO:0000318"/>
    <property type="project" value="GO_Central"/>
</dbReference>
<keyword evidence="1" id="KW-0175">Coiled coil</keyword>
<dbReference type="OrthoDB" id="4064247at2759"/>
<reference evidence="3 4" key="1">
    <citation type="journal article" date="2004" name="Science">
        <title>The Ashbya gossypii genome as a tool for mapping the ancient Saccharomyces cerevisiae genome.</title>
        <authorList>
            <person name="Dietrich F.S."/>
            <person name="Voegeli S."/>
            <person name="Brachat S."/>
            <person name="Lerch A."/>
            <person name="Gates K."/>
            <person name="Steiner S."/>
            <person name="Mohr C."/>
            <person name="Pohlmann R."/>
            <person name="Luedi P."/>
            <person name="Choi S."/>
            <person name="Wing R.A."/>
            <person name="Flavier A."/>
            <person name="Gaffney T.D."/>
            <person name="Philippsen P."/>
        </authorList>
    </citation>
    <scope>NUCLEOTIDE SEQUENCE [LARGE SCALE GENOMIC DNA]</scope>
    <source>
        <strain evidence="4">ATCC 10895 / CBS 109.51 / FGSC 9923 / NRRL Y-1056</strain>
    </source>
</reference>
<evidence type="ECO:0000313" key="3">
    <source>
        <dbReference type="EMBL" id="AAS53975.2"/>
    </source>
</evidence>
<reference evidence="4" key="2">
    <citation type="journal article" date="2013" name="G3 (Bethesda)">
        <title>Genomes of Ashbya fungi isolated from insects reveal four mating-type loci, numerous translocations, lack of transposons, and distinct gene duplications.</title>
        <authorList>
            <person name="Dietrich F.S."/>
            <person name="Voegeli S."/>
            <person name="Kuo S."/>
            <person name="Philippsen P."/>
        </authorList>
    </citation>
    <scope>GENOME REANNOTATION</scope>
    <source>
        <strain evidence="4">ATCC 10895 / CBS 109.51 / FGSC 9923 / NRRL Y-1056</strain>
    </source>
</reference>
<dbReference type="GO" id="GO:0051959">
    <property type="term" value="F:dynein light intermediate chain binding"/>
    <property type="evidence" value="ECO:0000318"/>
    <property type="project" value="GO_Central"/>
</dbReference>
<evidence type="ECO:0000256" key="1">
    <source>
        <dbReference type="SAM" id="Coils"/>
    </source>
</evidence>
<feature type="coiled-coil region" evidence="1">
    <location>
        <begin position="608"/>
        <end position="667"/>
    </location>
</feature>
<dbReference type="STRING" id="284811.Q752G9"/>
<feature type="coiled-coil region" evidence="1">
    <location>
        <begin position="510"/>
        <end position="562"/>
    </location>
</feature>
<feature type="region of interest" description="Disordered" evidence="2">
    <location>
        <begin position="231"/>
        <end position="260"/>
    </location>
</feature>
<feature type="compositionally biased region" description="Acidic residues" evidence="2">
    <location>
        <begin position="240"/>
        <end position="254"/>
    </location>
</feature>
<feature type="region of interest" description="Disordered" evidence="2">
    <location>
        <begin position="1"/>
        <end position="62"/>
    </location>
</feature>
<dbReference type="OMA" id="HISYMRS"/>
<dbReference type="GO" id="GO:0030705">
    <property type="term" value="P:cytoskeleton-dependent intracellular transport"/>
    <property type="evidence" value="ECO:0000318"/>
    <property type="project" value="GO_Central"/>
</dbReference>
<dbReference type="GO" id="GO:0005737">
    <property type="term" value="C:cytoplasm"/>
    <property type="evidence" value="ECO:0000318"/>
    <property type="project" value="GO_Central"/>
</dbReference>
<dbReference type="Proteomes" id="UP000000591">
    <property type="component" value="Chromosome VI"/>
</dbReference>
<evidence type="ECO:0000256" key="2">
    <source>
        <dbReference type="SAM" id="MobiDB-lite"/>
    </source>
</evidence>
<evidence type="ECO:0000313" key="4">
    <source>
        <dbReference type="Proteomes" id="UP000000591"/>
    </source>
</evidence>
<dbReference type="KEGG" id="ago:AGOS_AFR604C"/>
<keyword evidence="4" id="KW-1185">Reference proteome</keyword>
<dbReference type="RefSeq" id="NP_986151.2">
    <property type="nucleotide sequence ID" value="NM_212287.2"/>
</dbReference>
<dbReference type="GeneID" id="4622436"/>
<protein>
    <submittedName>
        <fullName evidence="3">AFR604Cp</fullName>
    </submittedName>
</protein>
<dbReference type="GO" id="GO:0005815">
    <property type="term" value="C:microtubule organizing center"/>
    <property type="evidence" value="ECO:0000318"/>
    <property type="project" value="GO_Central"/>
</dbReference>
<dbReference type="HOGENOM" id="CLU_348515_0_0_1"/>
<sequence length="844" mass="96538">MSLLEQSKPISAKIKDPTLNPFNLSNYTIHEDSEITTSDEESGSFSSSEQLEHMESSKVLSIPTSISEKRSAAWFAGRAKSSGVAEDIKTTEAHPIVLTSFRKSISSFFRRDPAAGPGGDNDTEEYKSAEAAAAAENAKKKHTAELKSWRKWRGRHFHRKDGTVTEPEPDLERDCDENEWEKEPSFDTTDIGKIDVLDHDADAYATDYELSVKKNEVNYAKLTRIDIKDLYPDAGSAGQDADEEDAVQEEDESDVSSIEEQSKKLKVKFVDELVTPQRSVNSAAVPELTGAPEGPYADIEAGVNPRLEAVKENQEGFASHEPSRVDAKYDDKYDAKYDTVRQHDTIRQHDISKISDTIRQSLLKVDIPKPDPITPMPEEPHSNSMIYNFIYESPNTKNKTIDLWQVDHNSVTFGKFNEIIQLLNGDSGRIRFRDSLVEILDYALLLTAQKVEQVKKLESCCKAAEEKSATDREARLAMQNEVVELRDKISHILGELNTKKEELLRLSEQVSSGNQDTQRLEQELERVQRALSSKNDDISRMCTEWERERSELRQECAQSTQNRNACTEKYLKVQGEYDALVGKWKNMQFDYSRIEAEKKALEEKFHGAVAALTANENAERKLKDENAQLEVSLKTKSEALDKAVRANQQLRRDCQRERNKLLDMKNESQTFKKYISYIECYKNESLQFALQFLVNFRPIIAEQDVKNVQGLIDKFSKTKMWDKELPVASEEDPASNTTAFLDNAQRENQLITEMYQGILKQLLHMVTNKFIEGQRANKFLTQQLRSLRTDDEDKNKYIDQILQESSDLKDKLEKKRSQVRLLEETQRQIQAKISRLEKKLGKKQ</sequence>